<dbReference type="InterPro" id="IPR036396">
    <property type="entry name" value="Cyt_P450_sf"/>
</dbReference>
<evidence type="ECO:0000256" key="3">
    <source>
        <dbReference type="PIRSR" id="PIRSR602401-1"/>
    </source>
</evidence>
<dbReference type="Gene3D" id="1.10.630.10">
    <property type="entry name" value="Cytochrome P450"/>
    <property type="match status" value="1"/>
</dbReference>
<organism evidence="6 7">
    <name type="scientific">Aspergillus udagawae</name>
    <dbReference type="NCBI Taxonomy" id="91492"/>
    <lineage>
        <taxon>Eukaryota</taxon>
        <taxon>Fungi</taxon>
        <taxon>Dikarya</taxon>
        <taxon>Ascomycota</taxon>
        <taxon>Pezizomycotina</taxon>
        <taxon>Eurotiomycetes</taxon>
        <taxon>Eurotiomycetidae</taxon>
        <taxon>Eurotiales</taxon>
        <taxon>Aspergillaceae</taxon>
        <taxon>Aspergillus</taxon>
        <taxon>Aspergillus subgen. Fumigati</taxon>
    </lineage>
</organism>
<dbReference type="FunFam" id="1.10.630.10:FF:000051">
    <property type="entry name" value="Cytochrome P450 monooxygenase (Fum15)"/>
    <property type="match status" value="1"/>
</dbReference>
<keyword evidence="3" id="KW-0408">Iron</keyword>
<dbReference type="SUPFAM" id="SSF48264">
    <property type="entry name" value="Cytochrome P450"/>
    <property type="match status" value="1"/>
</dbReference>
<dbReference type="GO" id="GO:0044283">
    <property type="term" value="P:small molecule biosynthetic process"/>
    <property type="evidence" value="ECO:0007669"/>
    <property type="project" value="UniProtKB-ARBA"/>
</dbReference>
<dbReference type="AlphaFoldDB" id="A0A8H3S6Q8"/>
<feature type="domain" description="Xylanolytic transcriptional activator regulatory" evidence="5">
    <location>
        <begin position="680"/>
        <end position="763"/>
    </location>
</feature>
<name>A0A8H3S6Q8_9EURO</name>
<dbReference type="InterPro" id="IPR002401">
    <property type="entry name" value="Cyt_P450_E_grp-I"/>
</dbReference>
<dbReference type="PRINTS" id="PR00463">
    <property type="entry name" value="EP450I"/>
</dbReference>
<feature type="transmembrane region" description="Helical" evidence="4">
    <location>
        <begin position="9"/>
        <end position="27"/>
    </location>
</feature>
<keyword evidence="4" id="KW-0472">Membrane</keyword>
<evidence type="ECO:0000256" key="4">
    <source>
        <dbReference type="SAM" id="Phobius"/>
    </source>
</evidence>
<keyword evidence="3" id="KW-0349">Heme</keyword>
<dbReference type="CDD" id="cd12148">
    <property type="entry name" value="fungal_TF_MHR"/>
    <property type="match status" value="1"/>
</dbReference>
<dbReference type="PANTHER" id="PTHR24305:SF227">
    <property type="entry name" value="P450, PUTATIVE (EUROFUNG)-RELATED"/>
    <property type="match status" value="1"/>
</dbReference>
<dbReference type="EMBL" id="BLKC01000094">
    <property type="protein sequence ID" value="GFF52106.1"/>
    <property type="molecule type" value="Genomic_DNA"/>
</dbReference>
<dbReference type="GO" id="GO:0016705">
    <property type="term" value="F:oxidoreductase activity, acting on paired donors, with incorporation or reduction of molecular oxygen"/>
    <property type="evidence" value="ECO:0007669"/>
    <property type="project" value="InterPro"/>
</dbReference>
<dbReference type="InterPro" id="IPR050121">
    <property type="entry name" value="Cytochrome_P450_monoxygenase"/>
</dbReference>
<dbReference type="Pfam" id="PF04082">
    <property type="entry name" value="Fungal_trans"/>
    <property type="match status" value="1"/>
</dbReference>
<keyword evidence="4" id="KW-1133">Transmembrane helix</keyword>
<accession>A0A8H3S6Q8</accession>
<reference evidence="6 7" key="1">
    <citation type="submission" date="2020-01" db="EMBL/GenBank/DDBJ databases">
        <title>Draft genome sequence of Aspergillus udagawae IFM 46972.</title>
        <authorList>
            <person name="Takahashi H."/>
            <person name="Yaguchi T."/>
        </authorList>
    </citation>
    <scope>NUCLEOTIDE SEQUENCE [LARGE SCALE GENOMIC DNA]</scope>
    <source>
        <strain evidence="6 7">IFM 46972</strain>
    </source>
</reference>
<keyword evidence="2" id="KW-0539">Nucleus</keyword>
<dbReference type="InterPro" id="IPR001128">
    <property type="entry name" value="Cyt_P450"/>
</dbReference>
<dbReference type="GO" id="GO:0020037">
    <property type="term" value="F:heme binding"/>
    <property type="evidence" value="ECO:0007669"/>
    <property type="project" value="InterPro"/>
</dbReference>
<dbReference type="GO" id="GO:0006351">
    <property type="term" value="P:DNA-templated transcription"/>
    <property type="evidence" value="ECO:0007669"/>
    <property type="project" value="InterPro"/>
</dbReference>
<sequence>MDSLLKNRSYIDVALLIITVLILRIFYRAFLYPEFLTPLHKLPTPRERSLTRGNYTKSDSSSHFARLRHWKATVANRGLIRYYLPGNQERVLVTNVEALKDILVSKSSDFVKPKAVKRRLSRITGNGLLLAEGEIHKMQQKSLMPAFSFRHVNDLYPIFWSKSVEMARRLESEILDTNSNNTGVVEVRGWATRTTLDIIGLAGLGHDFDSLQNPKSSLMRQYRQLQQDPSPLESALTTCLMFLTDYADQVVSLLPTKRMTQIKAASRAIRTVCHGVLEAKKRESTSGSSGQGDLDIATVALDSRMFTDSELVDQMMTFLAAGHGTTSHALQWAIYALCKHQEIQDRLRKEVHLQFPSIADGGSAPSAAHLDSLLYLRAVCNETLRLYPPVPSTIREALCDTTVAGYHIPRGTVFTISPAVTNVDVELWGPDAGEFNPERWMQDGRANSGGVSDAFGFLTFLQGPRSCIGTTFARAELACLLAVLVGRFRMELEGPNKEEELTKRGVGAAPADGLRARKLAEIEQELQQLKNQFQSHDQRYQSRVSNVMSTRSCPPTNDETEGIGLSSVDKTIGSICIPQELVQTLLNEYYANYHMFLPILPVQAGFHAYSHSSDLLSSVVMLTALRRISEHHDLYLSLVDVVRSLLTNHLLSAQGTVLTLQALLLLCHWPLPFDRNEDPSHALIAQATHLGLRLGLHRPGHGREFLADPSPVENMEHIRQMTWVACFISNISVSAQLGLPATVQIDDGLLEILALKPPWLPETLLCQLQTASVASQISSTLEGCKWSTGCPTPDYNLLVRHFETDLRVLEIQCGASWSLADHIVYLGTQLMLYVIVLSRDEGNRASSPSSWVICSYSTAVCLLQKASSMGRKWLFAPVRLHKIVLNAVCFLLLLKRFRYRELFDPIPLSNAINQGLGLLQGLSVTPGEFMSRALSLLDQFSQLIDKSQSRDMPNEFLPVKFRMGANVAFSTAVRARELIKEEQDDQGCSDIADLPVMQDIDQLLDLDWSELFGTEIGV</sequence>
<dbReference type="SMART" id="SM00906">
    <property type="entry name" value="Fungal_trans"/>
    <property type="match status" value="1"/>
</dbReference>
<evidence type="ECO:0000256" key="2">
    <source>
        <dbReference type="ARBA" id="ARBA00023242"/>
    </source>
</evidence>
<proteinExistence type="inferred from homology"/>
<evidence type="ECO:0000313" key="7">
    <source>
        <dbReference type="Proteomes" id="UP000465221"/>
    </source>
</evidence>
<dbReference type="GO" id="GO:0008270">
    <property type="term" value="F:zinc ion binding"/>
    <property type="evidence" value="ECO:0007669"/>
    <property type="project" value="InterPro"/>
</dbReference>
<evidence type="ECO:0000259" key="5">
    <source>
        <dbReference type="SMART" id="SM00906"/>
    </source>
</evidence>
<gene>
    <name evidence="6" type="ORF">IFM46972_09457</name>
</gene>
<comment type="caution">
    <text evidence="6">The sequence shown here is derived from an EMBL/GenBank/DDBJ whole genome shotgun (WGS) entry which is preliminary data.</text>
</comment>
<dbReference type="PANTHER" id="PTHR24305">
    <property type="entry name" value="CYTOCHROME P450"/>
    <property type="match status" value="1"/>
</dbReference>
<comment type="cofactor">
    <cofactor evidence="3">
        <name>heme</name>
        <dbReference type="ChEBI" id="CHEBI:30413"/>
    </cofactor>
</comment>
<protein>
    <recommendedName>
        <fullName evidence="5">Xylanolytic transcriptional activator regulatory domain-containing protein</fullName>
    </recommendedName>
</protein>
<dbReference type="GO" id="GO:0004497">
    <property type="term" value="F:monooxygenase activity"/>
    <property type="evidence" value="ECO:0007669"/>
    <property type="project" value="InterPro"/>
</dbReference>
<keyword evidence="3" id="KW-0479">Metal-binding</keyword>
<dbReference type="Proteomes" id="UP000465221">
    <property type="component" value="Unassembled WGS sequence"/>
</dbReference>
<feature type="binding site" description="axial binding residue" evidence="3">
    <location>
        <position position="467"/>
    </location>
    <ligand>
        <name>heme</name>
        <dbReference type="ChEBI" id="CHEBI:30413"/>
    </ligand>
    <ligandPart>
        <name>Fe</name>
        <dbReference type="ChEBI" id="CHEBI:18248"/>
    </ligandPart>
</feature>
<dbReference type="GO" id="GO:0003677">
    <property type="term" value="F:DNA binding"/>
    <property type="evidence" value="ECO:0007669"/>
    <property type="project" value="InterPro"/>
</dbReference>
<comment type="similarity">
    <text evidence="1">Belongs to the cytochrome P450 family.</text>
</comment>
<keyword evidence="4" id="KW-0812">Transmembrane</keyword>
<dbReference type="PRINTS" id="PR00385">
    <property type="entry name" value="P450"/>
</dbReference>
<dbReference type="InterPro" id="IPR007219">
    <property type="entry name" value="XnlR_reg_dom"/>
</dbReference>
<evidence type="ECO:0000313" key="6">
    <source>
        <dbReference type="EMBL" id="GFF52106.1"/>
    </source>
</evidence>
<evidence type="ECO:0000256" key="1">
    <source>
        <dbReference type="ARBA" id="ARBA00010617"/>
    </source>
</evidence>
<dbReference type="GO" id="GO:0005506">
    <property type="term" value="F:iron ion binding"/>
    <property type="evidence" value="ECO:0007669"/>
    <property type="project" value="InterPro"/>
</dbReference>
<dbReference type="CDD" id="cd11069">
    <property type="entry name" value="CYP_FUM15-like"/>
    <property type="match status" value="1"/>
</dbReference>
<dbReference type="Pfam" id="PF00067">
    <property type="entry name" value="p450"/>
    <property type="match status" value="1"/>
</dbReference>